<reference evidence="3 4" key="1">
    <citation type="submission" date="2015-05" db="EMBL/GenBank/DDBJ databases">
        <title>Whole genome sequence and identification of bacterial endophytes from Costus igneus.</title>
        <authorList>
            <person name="Lee Y.P."/>
            <person name="Gan H.M."/>
            <person name="Eng W."/>
            <person name="Wheatley M.S."/>
            <person name="Caraballo A."/>
            <person name="Polter S."/>
            <person name="Savka M.A."/>
            <person name="Hudson A.O."/>
        </authorList>
    </citation>
    <scope>NUCLEOTIDE SEQUENCE [LARGE SCALE GENOMIC DNA]</scope>
    <source>
        <strain evidence="3 4">RIT375</strain>
    </source>
</reference>
<feature type="domain" description="OLD protein-like TOPRIM" evidence="2">
    <location>
        <begin position="388"/>
        <end position="463"/>
    </location>
</feature>
<organism evidence="3 4">
    <name type="scientific">Bacillus anthracis</name>
    <name type="common">anthrax bacterium</name>
    <dbReference type="NCBI Taxonomy" id="1392"/>
    <lineage>
        <taxon>Bacteria</taxon>
        <taxon>Bacillati</taxon>
        <taxon>Bacillota</taxon>
        <taxon>Bacilli</taxon>
        <taxon>Bacillales</taxon>
        <taxon>Bacillaceae</taxon>
        <taxon>Bacillus</taxon>
        <taxon>Bacillus cereus group</taxon>
    </lineage>
</organism>
<evidence type="ECO:0000313" key="3">
    <source>
        <dbReference type="EMBL" id="KLV19899.1"/>
    </source>
</evidence>
<feature type="domain" description="Endonuclease GajA/Old nuclease/RecF-like AAA" evidence="1">
    <location>
        <begin position="1"/>
        <end position="340"/>
    </location>
</feature>
<dbReference type="CDD" id="cd01026">
    <property type="entry name" value="TOPRIM_OLD"/>
    <property type="match status" value="1"/>
</dbReference>
<dbReference type="InterPro" id="IPR034139">
    <property type="entry name" value="TOPRIM_OLD"/>
</dbReference>
<dbReference type="InterPro" id="IPR041685">
    <property type="entry name" value="AAA_GajA/Old/RecF-like"/>
</dbReference>
<dbReference type="Proteomes" id="UP000035904">
    <property type="component" value="Unassembled WGS sequence"/>
</dbReference>
<evidence type="ECO:0000259" key="1">
    <source>
        <dbReference type="Pfam" id="PF13175"/>
    </source>
</evidence>
<dbReference type="PANTHER" id="PTHR43581">
    <property type="entry name" value="ATP/GTP PHOSPHATASE"/>
    <property type="match status" value="1"/>
</dbReference>
<evidence type="ECO:0000313" key="4">
    <source>
        <dbReference type="Proteomes" id="UP000035904"/>
    </source>
</evidence>
<evidence type="ECO:0000259" key="2">
    <source>
        <dbReference type="Pfam" id="PF20469"/>
    </source>
</evidence>
<dbReference type="RefSeq" id="WP_047956534.1">
    <property type="nucleotide sequence ID" value="NZ_LDPG01000003.1"/>
</dbReference>
<comment type="caution">
    <text evidence="3">The sequence shown here is derived from an EMBL/GenBank/DDBJ whole genome shotgun (WGS) entry which is preliminary data.</text>
</comment>
<sequence length="697" mass="79030">MFLKEIKIWNFRKFGENEANSPGLQLKFHKNFNLLIGENDSGKSAIIDAIHFTLGTVSSENLKITEGDFYVDEHGTSSSEMKIECIFADLTETEAGIFLEWLSFNEVNEYELIIRLTAKKIKNEIVGEKIEKFVKAGPANADVRLEGSAKELIKATYLKPLRDAKNELRPGFKSRLAQILKSYSAFKIPSEGNHELEDIVGETNQQIEGYFTKPIDDKTIIGEISNYLDEFFNLPTTGKETYKPKFEVAPAKLSDILKKLSLDLDDQVSGLGSLNLLFIAAELLLLNDGIEMGSNLTLIEEIEAHLHPQAQLRLIKYLQKSLESSSEYKGQFILSTHSTTLTASTSLEHIILIHDNKAYPMGPSNTSLDEEDYEFLQRFLDATKANLFFAKGVIFVEGDAENLLLPALAELIDRPLHRYGVSIVNIGNTAFKRYAKIFSRSKKWINDGYSTLKMPVSIITDVDVRPVEFYKDKEKSKNIKSDKKVLIIVDEFDLGKIVGEKIDSNDYNELIGQTFTSMTKFKGEMERYSITLGKEQETMLKESLSKNINQDIVIKLRENKKSHIESDFEELEANVSVFVAPHWTLEYELALSSLGVTLAEVIHSIRYKQPNSEANQQKLNEIITELKNDDTREEAAYKVYKPLNDKYISKAIVAQQLAKRIEENQKVLKGKVLEDPYLNYLIKAIYHVTEPPKGGEV</sequence>
<dbReference type="Pfam" id="PF13175">
    <property type="entry name" value="AAA_15"/>
    <property type="match status" value="1"/>
</dbReference>
<gene>
    <name evidence="3" type="ORF">ABW01_08065</name>
</gene>
<dbReference type="EMBL" id="LDPG01000003">
    <property type="protein sequence ID" value="KLV19899.1"/>
    <property type="molecule type" value="Genomic_DNA"/>
</dbReference>
<dbReference type="Pfam" id="PF20469">
    <property type="entry name" value="OLD-like_TOPRIM"/>
    <property type="match status" value="1"/>
</dbReference>
<dbReference type="SUPFAM" id="SSF52540">
    <property type="entry name" value="P-loop containing nucleoside triphosphate hydrolases"/>
    <property type="match status" value="1"/>
</dbReference>
<dbReference type="PANTHER" id="PTHR43581:SF4">
    <property type="entry name" value="ATP_GTP PHOSPHATASE"/>
    <property type="match status" value="1"/>
</dbReference>
<dbReference type="InterPro" id="IPR027417">
    <property type="entry name" value="P-loop_NTPase"/>
</dbReference>
<accession>A0A0J1I1S2</accession>
<dbReference type="Gene3D" id="3.40.50.300">
    <property type="entry name" value="P-loop containing nucleotide triphosphate hydrolases"/>
    <property type="match status" value="1"/>
</dbReference>
<dbReference type="AlphaFoldDB" id="A0A0J1I1S2"/>
<dbReference type="InterPro" id="IPR051396">
    <property type="entry name" value="Bact_Antivir_Def_Nuclease"/>
</dbReference>
<dbReference type="PATRIC" id="fig|1392.242.peg.4090"/>
<protein>
    <submittedName>
        <fullName evidence="3">Uncharacterized protein</fullName>
    </submittedName>
</protein>
<proteinExistence type="predicted"/>
<name>A0A0J1I1S2_BACAN</name>